<keyword evidence="2" id="KW-1133">Transmembrane helix</keyword>
<name>A0A918B049_9ACTN</name>
<dbReference type="EMBL" id="BMSV01000005">
    <property type="protein sequence ID" value="GGQ09513.1"/>
    <property type="molecule type" value="Genomic_DNA"/>
</dbReference>
<keyword evidence="5" id="KW-1185">Reference proteome</keyword>
<dbReference type="Pfam" id="PF04892">
    <property type="entry name" value="VanZ"/>
    <property type="match status" value="1"/>
</dbReference>
<dbReference type="RefSeq" id="WP_229840427.1">
    <property type="nucleotide sequence ID" value="NZ_BMSV01000005.1"/>
</dbReference>
<reference evidence="4" key="1">
    <citation type="journal article" date="2014" name="Int. J. Syst. Evol. Microbiol.">
        <title>Complete genome sequence of Corynebacterium casei LMG S-19264T (=DSM 44701T), isolated from a smear-ripened cheese.</title>
        <authorList>
            <consortium name="US DOE Joint Genome Institute (JGI-PGF)"/>
            <person name="Walter F."/>
            <person name="Albersmeier A."/>
            <person name="Kalinowski J."/>
            <person name="Ruckert C."/>
        </authorList>
    </citation>
    <scope>NUCLEOTIDE SEQUENCE</scope>
    <source>
        <strain evidence="4">JCM 4335</strain>
    </source>
</reference>
<keyword evidence="2" id="KW-0812">Transmembrane</keyword>
<feature type="compositionally biased region" description="Basic and acidic residues" evidence="1">
    <location>
        <begin position="1"/>
        <end position="15"/>
    </location>
</feature>
<dbReference type="InterPro" id="IPR053150">
    <property type="entry name" value="Teicoplanin_resist-assoc"/>
</dbReference>
<evidence type="ECO:0000259" key="3">
    <source>
        <dbReference type="Pfam" id="PF04892"/>
    </source>
</evidence>
<evidence type="ECO:0000313" key="4">
    <source>
        <dbReference type="EMBL" id="GGQ09513.1"/>
    </source>
</evidence>
<gene>
    <name evidence="4" type="ORF">GCM10010249_30120</name>
</gene>
<protein>
    <recommendedName>
        <fullName evidence="3">VanZ-like domain-containing protein</fullName>
    </recommendedName>
</protein>
<evidence type="ECO:0000313" key="5">
    <source>
        <dbReference type="Proteomes" id="UP000654123"/>
    </source>
</evidence>
<accession>A0A918B049</accession>
<reference evidence="4" key="2">
    <citation type="submission" date="2020-09" db="EMBL/GenBank/DDBJ databases">
        <authorList>
            <person name="Sun Q."/>
            <person name="Ohkuma M."/>
        </authorList>
    </citation>
    <scope>NUCLEOTIDE SEQUENCE</scope>
    <source>
        <strain evidence="4">JCM 4335</strain>
    </source>
</reference>
<feature type="transmembrane region" description="Helical" evidence="2">
    <location>
        <begin position="118"/>
        <end position="139"/>
    </location>
</feature>
<keyword evidence="2" id="KW-0472">Membrane</keyword>
<feature type="compositionally biased region" description="Low complexity" evidence="1">
    <location>
        <begin position="19"/>
        <end position="28"/>
    </location>
</feature>
<dbReference type="AlphaFoldDB" id="A0A918B049"/>
<feature type="domain" description="VanZ-like" evidence="3">
    <location>
        <begin position="49"/>
        <end position="164"/>
    </location>
</feature>
<feature type="region of interest" description="Disordered" evidence="1">
    <location>
        <begin position="1"/>
        <end position="28"/>
    </location>
</feature>
<feature type="transmembrane region" description="Helical" evidence="2">
    <location>
        <begin position="36"/>
        <end position="58"/>
    </location>
</feature>
<organism evidence="4 5">
    <name type="scientific">Streptomyces roseolilacinus</name>
    <dbReference type="NCBI Taxonomy" id="66904"/>
    <lineage>
        <taxon>Bacteria</taxon>
        <taxon>Bacillati</taxon>
        <taxon>Actinomycetota</taxon>
        <taxon>Actinomycetes</taxon>
        <taxon>Kitasatosporales</taxon>
        <taxon>Streptomycetaceae</taxon>
        <taxon>Streptomyces</taxon>
    </lineage>
</organism>
<dbReference type="Proteomes" id="UP000654123">
    <property type="component" value="Unassembled WGS sequence"/>
</dbReference>
<evidence type="ECO:0000256" key="2">
    <source>
        <dbReference type="SAM" id="Phobius"/>
    </source>
</evidence>
<feature type="transmembrane region" description="Helical" evidence="2">
    <location>
        <begin position="151"/>
        <end position="169"/>
    </location>
</feature>
<evidence type="ECO:0000256" key="1">
    <source>
        <dbReference type="SAM" id="MobiDB-lite"/>
    </source>
</evidence>
<dbReference type="PANTHER" id="PTHR36834:SF1">
    <property type="entry name" value="INTEGRAL MEMBRANE PROTEIN"/>
    <property type="match status" value="1"/>
</dbReference>
<sequence length="189" mass="20760">MTWTVRRDTTKRAEEEAAPDPGAAPAGPRWPRGARIAAMLVSFVFMVGFAVVLARLTLEPSVASEQLTHSNLRPGDSIRQYLGQPAFRDTVKQLGGNIALGVPFGLLLPVLAPRTRGLLRVVVVTAVVMTLVELVQGALITGRAFDVDDVILNSTGALLGYVLLGRRLGRAVHPRRRHWWHRFTRRTTP</sequence>
<dbReference type="PANTHER" id="PTHR36834">
    <property type="entry name" value="MEMBRANE PROTEIN-RELATED"/>
    <property type="match status" value="1"/>
</dbReference>
<dbReference type="InterPro" id="IPR006976">
    <property type="entry name" value="VanZ-like"/>
</dbReference>
<comment type="caution">
    <text evidence="4">The sequence shown here is derived from an EMBL/GenBank/DDBJ whole genome shotgun (WGS) entry which is preliminary data.</text>
</comment>
<proteinExistence type="predicted"/>
<feature type="transmembrane region" description="Helical" evidence="2">
    <location>
        <begin position="94"/>
        <end position="111"/>
    </location>
</feature>